<evidence type="ECO:0000256" key="5">
    <source>
        <dbReference type="ARBA" id="ARBA00022833"/>
    </source>
</evidence>
<dbReference type="PANTHER" id="PTHR45255">
    <property type="entry name" value="DNAJ HOMOLOG SUBFAMILY C MEMBER 24"/>
    <property type="match status" value="1"/>
</dbReference>
<evidence type="ECO:0000256" key="4">
    <source>
        <dbReference type="ARBA" id="ARBA00022723"/>
    </source>
</evidence>
<organism evidence="10">
    <name type="scientific">Serpula lacrymans var. lacrymans (strain S7.3)</name>
    <name type="common">Dry rot fungus</name>
    <dbReference type="NCBI Taxonomy" id="936435"/>
    <lineage>
        <taxon>Eukaryota</taxon>
        <taxon>Fungi</taxon>
        <taxon>Dikarya</taxon>
        <taxon>Basidiomycota</taxon>
        <taxon>Agaricomycotina</taxon>
        <taxon>Agaricomycetes</taxon>
        <taxon>Agaricomycetidae</taxon>
        <taxon>Boletales</taxon>
        <taxon>Coniophorineae</taxon>
        <taxon>Serpulaceae</taxon>
        <taxon>Serpula</taxon>
    </lineage>
</organism>
<evidence type="ECO:0000313" key="9">
    <source>
        <dbReference type="EMBL" id="EGO05371.1"/>
    </source>
</evidence>
<dbReference type="SMART" id="SM00271">
    <property type="entry name" value="DnaJ"/>
    <property type="match status" value="1"/>
</dbReference>
<feature type="domain" description="J" evidence="7">
    <location>
        <begin position="7"/>
        <end position="73"/>
    </location>
</feature>
<dbReference type="Gene3D" id="3.10.660.10">
    <property type="entry name" value="DPH Zinc finger"/>
    <property type="match status" value="1"/>
</dbReference>
<dbReference type="STRING" id="936435.F8PG36"/>
<dbReference type="OrthoDB" id="445556at2759"/>
<evidence type="ECO:0000256" key="6">
    <source>
        <dbReference type="ARBA" id="ARBA00023004"/>
    </source>
</evidence>
<dbReference type="SUPFAM" id="SSF144217">
    <property type="entry name" value="CSL zinc finger"/>
    <property type="match status" value="1"/>
</dbReference>
<evidence type="ECO:0000256" key="3">
    <source>
        <dbReference type="ARBA" id="ARBA00021797"/>
    </source>
</evidence>
<dbReference type="Proteomes" id="UP000008063">
    <property type="component" value="Unassembled WGS sequence"/>
</dbReference>
<gene>
    <name evidence="9" type="ORF">SERLA73DRAFT_118930</name>
</gene>
<dbReference type="PROSITE" id="PS51074">
    <property type="entry name" value="DPH_MB"/>
    <property type="match status" value="1"/>
</dbReference>
<protein>
    <recommendedName>
        <fullName evidence="3">Diphthamide biosynthesis protein 4</fullName>
    </recommendedName>
</protein>
<evidence type="ECO:0000256" key="1">
    <source>
        <dbReference type="ARBA" id="ARBA00003474"/>
    </source>
</evidence>
<dbReference type="HOGENOM" id="CLU_017633_7_1_1"/>
<feature type="domain" description="DPH-type MB" evidence="8">
    <location>
        <begin position="84"/>
        <end position="143"/>
    </location>
</feature>
<dbReference type="InParanoid" id="F8PG36"/>
<accession>F8PG36</accession>
<dbReference type="InterPro" id="IPR036869">
    <property type="entry name" value="J_dom_sf"/>
</dbReference>
<comment type="similarity">
    <text evidence="2">Belongs to the DPH4 family.</text>
</comment>
<keyword evidence="10" id="KW-1185">Reference proteome</keyword>
<dbReference type="SUPFAM" id="SSF46565">
    <property type="entry name" value="Chaperone J-domain"/>
    <property type="match status" value="1"/>
</dbReference>
<dbReference type="CDD" id="cd06257">
    <property type="entry name" value="DnaJ"/>
    <property type="match status" value="1"/>
</dbReference>
<evidence type="ECO:0000313" key="10">
    <source>
        <dbReference type="Proteomes" id="UP000008063"/>
    </source>
</evidence>
<keyword evidence="5" id="KW-0862">Zinc</keyword>
<dbReference type="InterPro" id="IPR007872">
    <property type="entry name" value="DPH_MB_dom"/>
</dbReference>
<name>F8PG36_SERL3</name>
<proteinExistence type="inferred from homology"/>
<dbReference type="Pfam" id="PF05207">
    <property type="entry name" value="Zn_ribbon_CSL"/>
    <property type="match status" value="1"/>
</dbReference>
<evidence type="ECO:0000259" key="8">
    <source>
        <dbReference type="PROSITE" id="PS51074"/>
    </source>
</evidence>
<evidence type="ECO:0000259" key="7">
    <source>
        <dbReference type="PROSITE" id="PS50076"/>
    </source>
</evidence>
<dbReference type="OMA" id="LEDMTWE"/>
<comment type="function">
    <text evidence="1">Required for the first step of diphthamide biosynthesis, the transfer of 3-amino-3-carboxypropyl from S-adenosyl-L-methionine to a histidine residue. Diphthamide is a post-translational modification of histidine which occurs in elongation factor 2.</text>
</comment>
<sequence length="148" mass="16120">MLGLVSYFYQLLAVPRTASATDIKLAYHRALLLSHPDKRVNAANVPTADIALIKEAYTTLASTSSRATYDAQLSQNRKPSGPRPAQIISLEDFSDTGPDDESGLWTYGCRCGGQYRIGEEDMDKGQHLVGCTSCSEVVWVGYEIAEDG</sequence>
<dbReference type="UniPathway" id="UPA00559"/>
<dbReference type="InterPro" id="IPR036671">
    <property type="entry name" value="DPH_MB_sf"/>
</dbReference>
<dbReference type="AlphaFoldDB" id="F8PG36"/>
<keyword evidence="6" id="KW-0408">Iron</keyword>
<dbReference type="PANTHER" id="PTHR45255:SF1">
    <property type="entry name" value="DNAJ HOMOLOG SUBFAMILY C MEMBER 24"/>
    <property type="match status" value="1"/>
</dbReference>
<dbReference type="Pfam" id="PF00226">
    <property type="entry name" value="DnaJ"/>
    <property type="match status" value="1"/>
</dbReference>
<evidence type="ECO:0000256" key="2">
    <source>
        <dbReference type="ARBA" id="ARBA00006169"/>
    </source>
</evidence>
<dbReference type="Gene3D" id="1.10.287.110">
    <property type="entry name" value="DnaJ domain"/>
    <property type="match status" value="1"/>
</dbReference>
<dbReference type="GO" id="GO:0001671">
    <property type="term" value="F:ATPase activator activity"/>
    <property type="evidence" value="ECO:0007669"/>
    <property type="project" value="TreeGrafter"/>
</dbReference>
<dbReference type="GO" id="GO:0017183">
    <property type="term" value="P:protein histidyl modification to diphthamide"/>
    <property type="evidence" value="ECO:0007669"/>
    <property type="project" value="UniProtKB-UniPathway"/>
</dbReference>
<dbReference type="GO" id="GO:0008198">
    <property type="term" value="F:ferrous iron binding"/>
    <property type="evidence" value="ECO:0007669"/>
    <property type="project" value="TreeGrafter"/>
</dbReference>
<dbReference type="InterPro" id="IPR001623">
    <property type="entry name" value="DnaJ_domain"/>
</dbReference>
<dbReference type="EMBL" id="GL945474">
    <property type="protein sequence ID" value="EGO05371.1"/>
    <property type="molecule type" value="Genomic_DNA"/>
</dbReference>
<dbReference type="FunCoup" id="F8PG36">
    <property type="interactions" value="142"/>
</dbReference>
<keyword evidence="4" id="KW-0479">Metal-binding</keyword>
<dbReference type="PROSITE" id="PS50076">
    <property type="entry name" value="DNAJ_2"/>
    <property type="match status" value="1"/>
</dbReference>
<reference evidence="10" key="1">
    <citation type="journal article" date="2011" name="Science">
        <title>The plant cell wall-decomposing machinery underlies the functional diversity of forest fungi.</title>
        <authorList>
            <person name="Eastwood D.C."/>
            <person name="Floudas D."/>
            <person name="Binder M."/>
            <person name="Majcherczyk A."/>
            <person name="Schneider P."/>
            <person name="Aerts A."/>
            <person name="Asiegbu F.O."/>
            <person name="Baker S.E."/>
            <person name="Barry K."/>
            <person name="Bendiksby M."/>
            <person name="Blumentritt M."/>
            <person name="Coutinho P.M."/>
            <person name="Cullen D."/>
            <person name="de Vries R.P."/>
            <person name="Gathman A."/>
            <person name="Goodell B."/>
            <person name="Henrissat B."/>
            <person name="Ihrmark K."/>
            <person name="Kauserud H."/>
            <person name="Kohler A."/>
            <person name="LaButti K."/>
            <person name="Lapidus A."/>
            <person name="Lavin J.L."/>
            <person name="Lee Y.-H."/>
            <person name="Lindquist E."/>
            <person name="Lilly W."/>
            <person name="Lucas S."/>
            <person name="Morin E."/>
            <person name="Murat C."/>
            <person name="Oguiza J.A."/>
            <person name="Park J."/>
            <person name="Pisabarro A.G."/>
            <person name="Riley R."/>
            <person name="Rosling A."/>
            <person name="Salamov A."/>
            <person name="Schmidt O."/>
            <person name="Schmutz J."/>
            <person name="Skrede I."/>
            <person name="Stenlid J."/>
            <person name="Wiebenga A."/>
            <person name="Xie X."/>
            <person name="Kuees U."/>
            <person name="Hibbett D.S."/>
            <person name="Hoffmeister D."/>
            <person name="Hoegberg N."/>
            <person name="Martin F."/>
            <person name="Grigoriev I.V."/>
            <person name="Watkinson S.C."/>
        </authorList>
    </citation>
    <scope>NUCLEOTIDE SEQUENCE [LARGE SCALE GENOMIC DNA]</scope>
    <source>
        <strain evidence="10">strain S7.3</strain>
    </source>
</reference>